<evidence type="ECO:0000313" key="3">
    <source>
        <dbReference type="EMBL" id="TXK05837.1"/>
    </source>
</evidence>
<organism evidence="3 4">
    <name type="scientific">Microbacterium mitrae</name>
    <dbReference type="NCBI Taxonomy" id="664640"/>
    <lineage>
        <taxon>Bacteria</taxon>
        <taxon>Bacillati</taxon>
        <taxon>Actinomycetota</taxon>
        <taxon>Actinomycetes</taxon>
        <taxon>Micrococcales</taxon>
        <taxon>Microbacteriaceae</taxon>
        <taxon>Microbacterium</taxon>
    </lineage>
</organism>
<dbReference type="Gene3D" id="3.20.20.380">
    <property type="entry name" value="Copper homeostasis (CutC) domain"/>
    <property type="match status" value="1"/>
</dbReference>
<dbReference type="InterPro" id="IPR036822">
    <property type="entry name" value="CutC-like_dom_sf"/>
</dbReference>
<protein>
    <recommendedName>
        <fullName evidence="2">PF03932 family protein CutC</fullName>
    </recommendedName>
</protein>
<dbReference type="Proteomes" id="UP000321196">
    <property type="component" value="Unassembled WGS sequence"/>
</dbReference>
<proteinExistence type="inferred from homology"/>
<dbReference type="EMBL" id="VRSW01000001">
    <property type="protein sequence ID" value="TXK05837.1"/>
    <property type="molecule type" value="Genomic_DNA"/>
</dbReference>
<name>A0A5C8HQP7_9MICO</name>
<keyword evidence="2" id="KW-0963">Cytoplasm</keyword>
<dbReference type="HAMAP" id="MF_00795">
    <property type="entry name" value="CutC"/>
    <property type="match status" value="1"/>
</dbReference>
<dbReference type="GO" id="GO:0005507">
    <property type="term" value="F:copper ion binding"/>
    <property type="evidence" value="ECO:0007669"/>
    <property type="project" value="TreeGrafter"/>
</dbReference>
<comment type="caution">
    <text evidence="2">Once thought to be involved in copper homeostasis, experiments in E.coli have shown this is not the case.</text>
</comment>
<evidence type="ECO:0000256" key="1">
    <source>
        <dbReference type="ARBA" id="ARBA00007768"/>
    </source>
</evidence>
<comment type="similarity">
    <text evidence="1 2">Belongs to the CutC family.</text>
</comment>
<evidence type="ECO:0000313" key="4">
    <source>
        <dbReference type="Proteomes" id="UP000321196"/>
    </source>
</evidence>
<dbReference type="OrthoDB" id="9815677at2"/>
<keyword evidence="4" id="KW-1185">Reference proteome</keyword>
<comment type="subcellular location">
    <subcellularLocation>
        <location evidence="2">Cytoplasm</location>
    </subcellularLocation>
</comment>
<dbReference type="Pfam" id="PF03932">
    <property type="entry name" value="CutC"/>
    <property type="match status" value="1"/>
</dbReference>
<dbReference type="PANTHER" id="PTHR12598">
    <property type="entry name" value="COPPER HOMEOSTASIS PROTEIN CUTC"/>
    <property type="match status" value="1"/>
</dbReference>
<evidence type="ECO:0000256" key="2">
    <source>
        <dbReference type="HAMAP-Rule" id="MF_00795"/>
    </source>
</evidence>
<dbReference type="AlphaFoldDB" id="A0A5C8HQP7"/>
<dbReference type="RefSeq" id="WP_147824647.1">
    <property type="nucleotide sequence ID" value="NZ_BAAARG010000001.1"/>
</dbReference>
<accession>A0A5C8HQP7</accession>
<comment type="caution">
    <text evidence="3">The sequence shown here is derived from an EMBL/GenBank/DDBJ whole genome shotgun (WGS) entry which is preliminary data.</text>
</comment>
<dbReference type="SUPFAM" id="SSF110395">
    <property type="entry name" value="CutC-like"/>
    <property type="match status" value="1"/>
</dbReference>
<sequence>MTLVEIAVQDAAGVRAAFANGADRVELVQALQTGGLTPSAGMVDAAIAACGGDGARVCVLVRPRPGGFVYSAEEAAVVWDDIRRVVQQGVGGVVIGALTRDGQVDREVVRRWQEAAGGAEVVFHRAIDASADPDTAFDALVELGVHRVLTSGGAPRTIDGIDRLAAFVRRAGSTLQVMAGGGLSVEHIAAVRETGVHAVHLSARVSFVDDAPTGPGGGGESYDMTDERIVLAAVAAARQ</sequence>
<gene>
    <name evidence="2" type="primary">cutC</name>
    <name evidence="3" type="ORF">FVP60_02300</name>
</gene>
<dbReference type="GO" id="GO:0005737">
    <property type="term" value="C:cytoplasm"/>
    <property type="evidence" value="ECO:0007669"/>
    <property type="project" value="UniProtKB-SubCell"/>
</dbReference>
<dbReference type="PANTHER" id="PTHR12598:SF0">
    <property type="entry name" value="COPPER HOMEOSTASIS PROTEIN CUTC HOMOLOG"/>
    <property type="match status" value="1"/>
</dbReference>
<reference evidence="3 4" key="1">
    <citation type="submission" date="2019-08" db="EMBL/GenBank/DDBJ databases">
        <authorList>
            <person name="Dong K."/>
        </authorList>
    </citation>
    <scope>NUCLEOTIDE SEQUENCE [LARGE SCALE GENOMIC DNA]</scope>
    <source>
        <strain evidence="3 4">M4-8</strain>
    </source>
</reference>
<dbReference type="InterPro" id="IPR005627">
    <property type="entry name" value="CutC-like"/>
</dbReference>